<dbReference type="EMBL" id="KV426104">
    <property type="protein sequence ID" value="KZV88244.1"/>
    <property type="molecule type" value="Genomic_DNA"/>
</dbReference>
<dbReference type="Proteomes" id="UP000077266">
    <property type="component" value="Unassembled WGS sequence"/>
</dbReference>
<accession>A0A165F2M7</accession>
<reference evidence="2 3" key="1">
    <citation type="journal article" date="2016" name="Mol. Biol. Evol.">
        <title>Comparative Genomics of Early-Diverging Mushroom-Forming Fungi Provides Insights into the Origins of Lignocellulose Decay Capabilities.</title>
        <authorList>
            <person name="Nagy L.G."/>
            <person name="Riley R."/>
            <person name="Tritt A."/>
            <person name="Adam C."/>
            <person name="Daum C."/>
            <person name="Floudas D."/>
            <person name="Sun H."/>
            <person name="Yadav J.S."/>
            <person name="Pangilinan J."/>
            <person name="Larsson K.H."/>
            <person name="Matsuura K."/>
            <person name="Barry K."/>
            <person name="Labutti K."/>
            <person name="Kuo R."/>
            <person name="Ohm R.A."/>
            <person name="Bhattacharya S.S."/>
            <person name="Shirouzu T."/>
            <person name="Yoshinaga Y."/>
            <person name="Martin F.M."/>
            <person name="Grigoriev I.V."/>
            <person name="Hibbett D.S."/>
        </authorList>
    </citation>
    <scope>NUCLEOTIDE SEQUENCE [LARGE SCALE GENOMIC DNA]</scope>
    <source>
        <strain evidence="2 3">HHB12029</strain>
    </source>
</reference>
<gene>
    <name evidence="2" type="ORF">EXIGLDRAFT_722856</name>
</gene>
<feature type="region of interest" description="Disordered" evidence="1">
    <location>
        <begin position="1"/>
        <end position="31"/>
    </location>
</feature>
<dbReference type="OrthoDB" id="10438545at2759"/>
<evidence type="ECO:0000313" key="2">
    <source>
        <dbReference type="EMBL" id="KZV88244.1"/>
    </source>
</evidence>
<dbReference type="AlphaFoldDB" id="A0A165F2M7"/>
<keyword evidence="3" id="KW-1185">Reference proteome</keyword>
<name>A0A165F2M7_EXIGL</name>
<sequence length="176" mass="20581">MGRKSTAKQGAHAIPARLYQREETPWPPPRPETIVQFGVRVKWRPNVNYCRNGTGWCRGTYLEALNPESRDRSICFTCRVWRREPLLGPVPRHEAWWRATHTEDGTRRHRTDVAERMKAVEEIRMSPMCPTCGGGKVWVDARFEPPSQQKPLKEWKKRYDEWSKLKGSAYGFSKRG</sequence>
<organism evidence="2 3">
    <name type="scientific">Exidia glandulosa HHB12029</name>
    <dbReference type="NCBI Taxonomy" id="1314781"/>
    <lineage>
        <taxon>Eukaryota</taxon>
        <taxon>Fungi</taxon>
        <taxon>Dikarya</taxon>
        <taxon>Basidiomycota</taxon>
        <taxon>Agaricomycotina</taxon>
        <taxon>Agaricomycetes</taxon>
        <taxon>Auriculariales</taxon>
        <taxon>Exidiaceae</taxon>
        <taxon>Exidia</taxon>
    </lineage>
</organism>
<proteinExistence type="predicted"/>
<dbReference type="InParanoid" id="A0A165F2M7"/>
<protein>
    <submittedName>
        <fullName evidence="2">Uncharacterized protein</fullName>
    </submittedName>
</protein>
<evidence type="ECO:0000256" key="1">
    <source>
        <dbReference type="SAM" id="MobiDB-lite"/>
    </source>
</evidence>
<evidence type="ECO:0000313" key="3">
    <source>
        <dbReference type="Proteomes" id="UP000077266"/>
    </source>
</evidence>